<dbReference type="EMBL" id="GL945489">
    <property type="protein sequence ID" value="EGN94107.1"/>
    <property type="molecule type" value="Genomic_DNA"/>
</dbReference>
<dbReference type="HOGENOM" id="CLU_047728_0_0_1"/>
<evidence type="ECO:0000313" key="1">
    <source>
        <dbReference type="EMBL" id="EGN94107.1"/>
    </source>
</evidence>
<dbReference type="Proteomes" id="UP000008063">
    <property type="component" value="Unassembled WGS sequence"/>
</dbReference>
<reference evidence="2" key="1">
    <citation type="journal article" date="2011" name="Science">
        <title>The plant cell wall-decomposing machinery underlies the functional diversity of forest fungi.</title>
        <authorList>
            <person name="Eastwood D.C."/>
            <person name="Floudas D."/>
            <person name="Binder M."/>
            <person name="Majcherczyk A."/>
            <person name="Schneider P."/>
            <person name="Aerts A."/>
            <person name="Asiegbu F.O."/>
            <person name="Baker S.E."/>
            <person name="Barry K."/>
            <person name="Bendiksby M."/>
            <person name="Blumentritt M."/>
            <person name="Coutinho P.M."/>
            <person name="Cullen D."/>
            <person name="de Vries R.P."/>
            <person name="Gathman A."/>
            <person name="Goodell B."/>
            <person name="Henrissat B."/>
            <person name="Ihrmark K."/>
            <person name="Kauserud H."/>
            <person name="Kohler A."/>
            <person name="LaButti K."/>
            <person name="Lapidus A."/>
            <person name="Lavin J.L."/>
            <person name="Lee Y.-H."/>
            <person name="Lindquist E."/>
            <person name="Lilly W."/>
            <person name="Lucas S."/>
            <person name="Morin E."/>
            <person name="Murat C."/>
            <person name="Oguiza J.A."/>
            <person name="Park J."/>
            <person name="Pisabarro A.G."/>
            <person name="Riley R."/>
            <person name="Rosling A."/>
            <person name="Salamov A."/>
            <person name="Schmidt O."/>
            <person name="Schmutz J."/>
            <person name="Skrede I."/>
            <person name="Stenlid J."/>
            <person name="Wiebenga A."/>
            <person name="Xie X."/>
            <person name="Kuees U."/>
            <person name="Hibbett D.S."/>
            <person name="Hoffmeister D."/>
            <person name="Hoegberg N."/>
            <person name="Martin F."/>
            <person name="Grigoriev I.V."/>
            <person name="Watkinson S.C."/>
        </authorList>
    </citation>
    <scope>NUCLEOTIDE SEQUENCE [LARGE SCALE GENOMIC DNA]</scope>
    <source>
        <strain evidence="2">strain S7.3</strain>
    </source>
</reference>
<keyword evidence="2" id="KW-1185">Reference proteome</keyword>
<sequence>MVVLTRSLSSEIVKNMLVAQDSNFFLVKSTNPRATYRVLWYKLPPCSSVLGSYAGQTKRECKVDILIPGPNLNIPFIPRKGIKYPNGTDLPVMPLVALLPLKLQAWRDHAISRRSDFQLKQWVDVDDIKELLKIVVDVDAKMWFGPRSKAWLPVELLRVAEVRVRLYAERYPSTSADWKKIGLLDH</sequence>
<organism evidence="2">
    <name type="scientific">Serpula lacrymans var. lacrymans (strain S7.3)</name>
    <name type="common">Dry rot fungus</name>
    <dbReference type="NCBI Taxonomy" id="936435"/>
    <lineage>
        <taxon>Eukaryota</taxon>
        <taxon>Fungi</taxon>
        <taxon>Dikarya</taxon>
        <taxon>Basidiomycota</taxon>
        <taxon>Agaricomycotina</taxon>
        <taxon>Agaricomycetes</taxon>
        <taxon>Agaricomycetidae</taxon>
        <taxon>Boletales</taxon>
        <taxon>Coniophorineae</taxon>
        <taxon>Serpulaceae</taxon>
        <taxon>Serpula</taxon>
    </lineage>
</organism>
<accession>F8QBY8</accession>
<dbReference type="AlphaFoldDB" id="F8QBY8"/>
<dbReference type="OMA" id="LYPHTAN"/>
<name>F8QBY8_SERL3</name>
<gene>
    <name evidence="1" type="ORF">SERLA73DRAFT_115020</name>
</gene>
<protein>
    <submittedName>
        <fullName evidence="1">Uncharacterized protein</fullName>
    </submittedName>
</protein>
<evidence type="ECO:0000313" key="2">
    <source>
        <dbReference type="Proteomes" id="UP000008063"/>
    </source>
</evidence>
<proteinExistence type="predicted"/>
<dbReference type="InParanoid" id="F8QBY8"/>